<keyword evidence="2" id="KW-1185">Reference proteome</keyword>
<organism evidence="1 2">
    <name type="scientific">Linum tenue</name>
    <dbReference type="NCBI Taxonomy" id="586396"/>
    <lineage>
        <taxon>Eukaryota</taxon>
        <taxon>Viridiplantae</taxon>
        <taxon>Streptophyta</taxon>
        <taxon>Embryophyta</taxon>
        <taxon>Tracheophyta</taxon>
        <taxon>Spermatophyta</taxon>
        <taxon>Magnoliopsida</taxon>
        <taxon>eudicotyledons</taxon>
        <taxon>Gunneridae</taxon>
        <taxon>Pentapetalae</taxon>
        <taxon>rosids</taxon>
        <taxon>fabids</taxon>
        <taxon>Malpighiales</taxon>
        <taxon>Linaceae</taxon>
        <taxon>Linum</taxon>
    </lineage>
</organism>
<accession>A0AAV0PXQ0</accession>
<gene>
    <name evidence="1" type="ORF">LITE_LOCUS40448</name>
</gene>
<dbReference type="AlphaFoldDB" id="A0AAV0PXQ0"/>
<protein>
    <submittedName>
        <fullName evidence="1">Uncharacterized protein</fullName>
    </submittedName>
</protein>
<reference evidence="1" key="1">
    <citation type="submission" date="2022-08" db="EMBL/GenBank/DDBJ databases">
        <authorList>
            <person name="Gutierrez-Valencia J."/>
        </authorList>
    </citation>
    <scope>NUCLEOTIDE SEQUENCE</scope>
</reference>
<sequence>MASEISDRVTELFREITSDLYSNSPASVLVGVVAQELSSSFPT</sequence>
<dbReference type="EMBL" id="CAMGYJ010000009">
    <property type="protein sequence ID" value="CAI0475564.1"/>
    <property type="molecule type" value="Genomic_DNA"/>
</dbReference>
<dbReference type="Proteomes" id="UP001154282">
    <property type="component" value="Unassembled WGS sequence"/>
</dbReference>
<evidence type="ECO:0000313" key="2">
    <source>
        <dbReference type="Proteomes" id="UP001154282"/>
    </source>
</evidence>
<name>A0AAV0PXQ0_9ROSI</name>
<evidence type="ECO:0000313" key="1">
    <source>
        <dbReference type="EMBL" id="CAI0475564.1"/>
    </source>
</evidence>
<proteinExistence type="predicted"/>
<comment type="caution">
    <text evidence="1">The sequence shown here is derived from an EMBL/GenBank/DDBJ whole genome shotgun (WGS) entry which is preliminary data.</text>
</comment>